<evidence type="ECO:0000256" key="8">
    <source>
        <dbReference type="SAM" id="Phobius"/>
    </source>
</evidence>
<dbReference type="EC" id="2.3.1.51" evidence="5"/>
<feature type="transmembrane region" description="Helical" evidence="8">
    <location>
        <begin position="326"/>
        <end position="344"/>
    </location>
</feature>
<dbReference type="InterPro" id="IPR002123">
    <property type="entry name" value="Plipid/glycerol_acylTrfase"/>
</dbReference>
<proteinExistence type="inferred from homology"/>
<keyword evidence="6" id="KW-0808">Transferase</keyword>
<keyword evidence="7" id="KW-0012">Acyltransferase</keyword>
<name>A0AAQ3PPH4_PASNO</name>
<keyword evidence="8" id="KW-0472">Membrane</keyword>
<evidence type="ECO:0000256" key="4">
    <source>
        <dbReference type="ARBA" id="ARBA00008655"/>
    </source>
</evidence>
<evidence type="ECO:0000256" key="5">
    <source>
        <dbReference type="ARBA" id="ARBA00013211"/>
    </source>
</evidence>
<dbReference type="InterPro" id="IPR032098">
    <property type="entry name" value="Acyltransf_C"/>
</dbReference>
<dbReference type="Pfam" id="PF16076">
    <property type="entry name" value="Acyltransf_C"/>
    <property type="match status" value="1"/>
</dbReference>
<dbReference type="GO" id="GO:0012505">
    <property type="term" value="C:endomembrane system"/>
    <property type="evidence" value="ECO:0007669"/>
    <property type="project" value="TreeGrafter"/>
</dbReference>
<gene>
    <name evidence="10" type="ORF">U9M48_001471</name>
</gene>
<dbReference type="AlphaFoldDB" id="A0AAQ3PPH4"/>
<evidence type="ECO:0000313" key="11">
    <source>
        <dbReference type="Proteomes" id="UP001341281"/>
    </source>
</evidence>
<keyword evidence="8" id="KW-0812">Transmembrane</keyword>
<sequence length="395" mass="44572">MAVPLVLVVLPLGLLFLLSGLIINTVQAILFVTIRPFSKSFYRRINRFLAELLWLQLVWVVDWWAGVKALCSPDEVKTASVPGNCSIGLVQLHADDETYRSMGKEHALIISNHRSDIDWLIGWILAQRSGCLGSTLAVMKKSSKFLPVIGWSMWFAEYLFLERSWAKDEKTLKWGLQRLNDFPRPFWLALFVEGTRFTPAKLLAAQEYAASQGLPAPRNVLIPRTKGFVSAVSIMRDFVPAIYDTTVIVPKDSPQPTMLRILKGQPSVIHVRMKRHAMSEMPKSDEDVSKWCKDIFVAKDALLDKHLATGTFDEEIRPIGRPVKSLLVTLFWSCLLLFGAIEFFKWTQLLSTWRGVAFTAAGMGLVTGVMHVFIMFSQAERSSSAKAARDRVKKD</sequence>
<dbReference type="GO" id="GO:0003841">
    <property type="term" value="F:1-acylglycerol-3-phosphate O-acyltransferase activity"/>
    <property type="evidence" value="ECO:0007669"/>
    <property type="project" value="UniProtKB-EC"/>
</dbReference>
<evidence type="ECO:0000259" key="9">
    <source>
        <dbReference type="SMART" id="SM00563"/>
    </source>
</evidence>
<dbReference type="SMART" id="SM00563">
    <property type="entry name" value="PlsC"/>
    <property type="match status" value="1"/>
</dbReference>
<organism evidence="10 11">
    <name type="scientific">Paspalum notatum var. saurae</name>
    <dbReference type="NCBI Taxonomy" id="547442"/>
    <lineage>
        <taxon>Eukaryota</taxon>
        <taxon>Viridiplantae</taxon>
        <taxon>Streptophyta</taxon>
        <taxon>Embryophyta</taxon>
        <taxon>Tracheophyta</taxon>
        <taxon>Spermatophyta</taxon>
        <taxon>Magnoliopsida</taxon>
        <taxon>Liliopsida</taxon>
        <taxon>Poales</taxon>
        <taxon>Poaceae</taxon>
        <taxon>PACMAD clade</taxon>
        <taxon>Panicoideae</taxon>
        <taxon>Andropogonodae</taxon>
        <taxon>Paspaleae</taxon>
        <taxon>Paspalinae</taxon>
        <taxon>Paspalum</taxon>
    </lineage>
</organism>
<keyword evidence="8" id="KW-1133">Transmembrane helix</keyword>
<evidence type="ECO:0000256" key="3">
    <source>
        <dbReference type="ARBA" id="ARBA00005189"/>
    </source>
</evidence>
<dbReference type="Proteomes" id="UP001341281">
    <property type="component" value="Chromosome 01"/>
</dbReference>
<comment type="similarity">
    <text evidence="4">Belongs to the 1-acyl-sn-glycerol-3-phosphate acyltransferase family.</text>
</comment>
<evidence type="ECO:0000256" key="7">
    <source>
        <dbReference type="ARBA" id="ARBA00023315"/>
    </source>
</evidence>
<protein>
    <recommendedName>
        <fullName evidence="5">1-acylglycerol-3-phosphate O-acyltransferase</fullName>
        <ecNumber evidence="5">2.3.1.51</ecNumber>
    </recommendedName>
</protein>
<evidence type="ECO:0000256" key="1">
    <source>
        <dbReference type="ARBA" id="ARBA00001141"/>
    </source>
</evidence>
<comment type="catalytic activity">
    <reaction evidence="1">
        <text>a 1-acyl-sn-glycero-3-phosphate + an acyl-CoA = a 1,2-diacyl-sn-glycero-3-phosphate + CoA</text>
        <dbReference type="Rhea" id="RHEA:19709"/>
        <dbReference type="ChEBI" id="CHEBI:57287"/>
        <dbReference type="ChEBI" id="CHEBI:57970"/>
        <dbReference type="ChEBI" id="CHEBI:58342"/>
        <dbReference type="ChEBI" id="CHEBI:58608"/>
        <dbReference type="EC" id="2.3.1.51"/>
    </reaction>
</comment>
<evidence type="ECO:0000256" key="2">
    <source>
        <dbReference type="ARBA" id="ARBA00004728"/>
    </source>
</evidence>
<evidence type="ECO:0000256" key="6">
    <source>
        <dbReference type="ARBA" id="ARBA00022679"/>
    </source>
</evidence>
<keyword evidence="11" id="KW-1185">Reference proteome</keyword>
<evidence type="ECO:0000313" key="10">
    <source>
        <dbReference type="EMBL" id="WVZ50194.1"/>
    </source>
</evidence>
<dbReference type="EMBL" id="CP144745">
    <property type="protein sequence ID" value="WVZ50194.1"/>
    <property type="molecule type" value="Genomic_DNA"/>
</dbReference>
<comment type="pathway">
    <text evidence="3">Lipid metabolism.</text>
</comment>
<dbReference type="PANTHER" id="PTHR10983">
    <property type="entry name" value="1-ACYLGLYCEROL-3-PHOSPHATE ACYLTRANSFERASE-RELATED"/>
    <property type="match status" value="1"/>
</dbReference>
<comment type="pathway">
    <text evidence="2">Phospholipid metabolism; CDP-diacylglycerol biosynthesis; CDP-diacylglycerol from sn-glycerol 3-phosphate: step 2/3.</text>
</comment>
<dbReference type="CDD" id="cd07990">
    <property type="entry name" value="LPLAT_LCLAT1-like"/>
    <property type="match status" value="1"/>
</dbReference>
<accession>A0AAQ3PPH4</accession>
<feature type="transmembrane region" description="Helical" evidence="8">
    <location>
        <begin position="356"/>
        <end position="376"/>
    </location>
</feature>
<dbReference type="PANTHER" id="PTHR10983:SF75">
    <property type="entry name" value="1-ACYL-SN-GLYCEROL-3-PHOSPHATE ACYLTRANSFERASE PLS1"/>
    <property type="match status" value="1"/>
</dbReference>
<reference evidence="10 11" key="1">
    <citation type="submission" date="2024-02" db="EMBL/GenBank/DDBJ databases">
        <title>High-quality chromosome-scale genome assembly of Pensacola bahiagrass (Paspalum notatum Flugge var. saurae).</title>
        <authorList>
            <person name="Vega J.M."/>
            <person name="Podio M."/>
            <person name="Orjuela J."/>
            <person name="Siena L.A."/>
            <person name="Pessino S.C."/>
            <person name="Combes M.C."/>
            <person name="Mariac C."/>
            <person name="Albertini E."/>
            <person name="Pupilli F."/>
            <person name="Ortiz J.P.A."/>
            <person name="Leblanc O."/>
        </authorList>
    </citation>
    <scope>NUCLEOTIDE SEQUENCE [LARGE SCALE GENOMIC DNA]</scope>
    <source>
        <strain evidence="10">R1</strain>
        <tissue evidence="10">Leaf</tissue>
    </source>
</reference>
<dbReference type="Pfam" id="PF01553">
    <property type="entry name" value="Acyltransferase"/>
    <property type="match status" value="1"/>
</dbReference>
<feature type="domain" description="Phospholipid/glycerol acyltransferase" evidence="9">
    <location>
        <begin position="107"/>
        <end position="229"/>
    </location>
</feature>
<dbReference type="SUPFAM" id="SSF69593">
    <property type="entry name" value="Glycerol-3-phosphate (1)-acyltransferase"/>
    <property type="match status" value="1"/>
</dbReference>